<feature type="region of interest" description="Disordered" evidence="1">
    <location>
        <begin position="26"/>
        <end position="71"/>
    </location>
</feature>
<dbReference type="Pfam" id="PF13360">
    <property type="entry name" value="PQQ_2"/>
    <property type="match status" value="3"/>
</dbReference>
<feature type="domain" description="Pyrrolo-quinoline quinone repeat" evidence="2">
    <location>
        <begin position="166"/>
        <end position="292"/>
    </location>
</feature>
<dbReference type="PROSITE" id="PS51318">
    <property type="entry name" value="TAT"/>
    <property type="match status" value="1"/>
</dbReference>
<dbReference type="Gene3D" id="2.40.128.630">
    <property type="match status" value="1"/>
</dbReference>
<dbReference type="InterPro" id="IPR002372">
    <property type="entry name" value="PQQ_rpt_dom"/>
</dbReference>
<dbReference type="Gene3D" id="2.130.10.10">
    <property type="entry name" value="YVTN repeat-like/Quinoprotein amine dehydrogenase"/>
    <property type="match status" value="1"/>
</dbReference>
<name>A0ABD5Q5A6_9EURY</name>
<feature type="domain" description="Pyrrolo-quinoline quinone repeat" evidence="2">
    <location>
        <begin position="316"/>
        <end position="402"/>
    </location>
</feature>
<protein>
    <submittedName>
        <fullName evidence="3">PQQ-binding-like beta-propeller repeat protein</fullName>
    </submittedName>
</protein>
<feature type="domain" description="Pyrrolo-quinoline quinone repeat" evidence="2">
    <location>
        <begin position="70"/>
        <end position="157"/>
    </location>
</feature>
<dbReference type="GeneID" id="73043622"/>
<dbReference type="AlphaFoldDB" id="A0ABD5Q5A6"/>
<proteinExistence type="predicted"/>
<dbReference type="InterPro" id="IPR006311">
    <property type="entry name" value="TAT_signal"/>
</dbReference>
<keyword evidence="4" id="KW-1185">Reference proteome</keyword>
<dbReference type="PANTHER" id="PTHR34512:SF30">
    <property type="entry name" value="OUTER MEMBRANE PROTEIN ASSEMBLY FACTOR BAMB"/>
    <property type="match status" value="1"/>
</dbReference>
<dbReference type="Gene3D" id="2.40.10.480">
    <property type="match status" value="1"/>
</dbReference>
<dbReference type="SUPFAM" id="SSF50998">
    <property type="entry name" value="Quinoprotein alcohol dehydrogenase-like"/>
    <property type="match status" value="2"/>
</dbReference>
<evidence type="ECO:0000313" key="4">
    <source>
        <dbReference type="Proteomes" id="UP001595945"/>
    </source>
</evidence>
<dbReference type="PANTHER" id="PTHR34512">
    <property type="entry name" value="CELL SURFACE PROTEIN"/>
    <property type="match status" value="1"/>
</dbReference>
<sequence>MDGLGRRDYLKGVGLGVGGGLTGTAAGSALPGRRLPDPWDPDPGTWPTRRFGPKNAAYASDATPPTESPTTAWTATVGTEVRSLAVADETVFVGSDEEVVALDAATGSERWRHGRDAMTVAVRDGTVFAANDYDDSSSVRALDATDGSVEWSLDRGLERCYHLLPADGWLFVGTHGAVLALSADDGDVRWRFPNGLGNHAVALADGRAYVGQPGPPVALESRSLLGELTRDRPRVAWRSRGPSFGLAPVRVGDVVVVPDGSDGPHEINSGRLYAFDPDTGEERWQQKVEMNALAPAASGDTVFAPGFTYDDVREVGVVRALDARTGSVRWSTRLSRWPSGAFGAGDSLLVGGGNRGTPGVTALDADSGTERWTVETDADADALAPAGDSVFAGSRAGTVYAFR</sequence>
<gene>
    <name evidence="3" type="ORF">ACFO9K_15470</name>
</gene>
<evidence type="ECO:0000256" key="1">
    <source>
        <dbReference type="SAM" id="MobiDB-lite"/>
    </source>
</evidence>
<dbReference type="Proteomes" id="UP001595945">
    <property type="component" value="Unassembled WGS sequence"/>
</dbReference>
<dbReference type="InterPro" id="IPR018391">
    <property type="entry name" value="PQQ_b-propeller_rpt"/>
</dbReference>
<accession>A0ABD5Q5A6</accession>
<organism evidence="3 4">
    <name type="scientific">Halorussus aquaticus</name>
    <dbReference type="NCBI Taxonomy" id="2953748"/>
    <lineage>
        <taxon>Archaea</taxon>
        <taxon>Methanobacteriati</taxon>
        <taxon>Methanobacteriota</taxon>
        <taxon>Stenosarchaea group</taxon>
        <taxon>Halobacteria</taxon>
        <taxon>Halobacteriales</taxon>
        <taxon>Haladaptataceae</taxon>
        <taxon>Halorussus</taxon>
    </lineage>
</organism>
<dbReference type="InterPro" id="IPR015943">
    <property type="entry name" value="WD40/YVTN_repeat-like_dom_sf"/>
</dbReference>
<evidence type="ECO:0000259" key="2">
    <source>
        <dbReference type="Pfam" id="PF13360"/>
    </source>
</evidence>
<comment type="caution">
    <text evidence="3">The sequence shown here is derived from an EMBL/GenBank/DDBJ whole genome shotgun (WGS) entry which is preliminary data.</text>
</comment>
<dbReference type="SMART" id="SM00564">
    <property type="entry name" value="PQQ"/>
    <property type="match status" value="6"/>
</dbReference>
<dbReference type="RefSeq" id="WP_254268697.1">
    <property type="nucleotide sequence ID" value="NZ_CP100400.1"/>
</dbReference>
<dbReference type="EMBL" id="JBHSHT010000002">
    <property type="protein sequence ID" value="MFC4825657.1"/>
    <property type="molecule type" value="Genomic_DNA"/>
</dbReference>
<evidence type="ECO:0000313" key="3">
    <source>
        <dbReference type="EMBL" id="MFC4825657.1"/>
    </source>
</evidence>
<reference evidence="3 4" key="1">
    <citation type="journal article" date="2019" name="Int. J. Syst. Evol. Microbiol.">
        <title>The Global Catalogue of Microorganisms (GCM) 10K type strain sequencing project: providing services to taxonomists for standard genome sequencing and annotation.</title>
        <authorList>
            <consortium name="The Broad Institute Genomics Platform"/>
            <consortium name="The Broad Institute Genome Sequencing Center for Infectious Disease"/>
            <person name="Wu L."/>
            <person name="Ma J."/>
        </authorList>
    </citation>
    <scope>NUCLEOTIDE SEQUENCE [LARGE SCALE GENOMIC DNA]</scope>
    <source>
        <strain evidence="3 4">XZYJ18</strain>
    </source>
</reference>
<dbReference type="InterPro" id="IPR011047">
    <property type="entry name" value="Quinoprotein_ADH-like_sf"/>
</dbReference>